<keyword evidence="2" id="KW-1185">Reference proteome</keyword>
<organism evidence="1 2">
    <name type="scientific">Hondaea fermentalgiana</name>
    <dbReference type="NCBI Taxonomy" id="2315210"/>
    <lineage>
        <taxon>Eukaryota</taxon>
        <taxon>Sar</taxon>
        <taxon>Stramenopiles</taxon>
        <taxon>Bigyra</taxon>
        <taxon>Labyrinthulomycetes</taxon>
        <taxon>Thraustochytrida</taxon>
        <taxon>Thraustochytriidae</taxon>
        <taxon>Hondaea</taxon>
    </lineage>
</organism>
<evidence type="ECO:0000313" key="2">
    <source>
        <dbReference type="Proteomes" id="UP000241890"/>
    </source>
</evidence>
<evidence type="ECO:0000313" key="1">
    <source>
        <dbReference type="EMBL" id="GBG29589.1"/>
    </source>
</evidence>
<dbReference type="EMBL" id="BEYU01000060">
    <property type="protein sequence ID" value="GBG29589.1"/>
    <property type="molecule type" value="Genomic_DNA"/>
</dbReference>
<accession>A0A2R5GGX2</accession>
<gene>
    <name evidence="1" type="ORF">FCC1311_058102</name>
</gene>
<comment type="caution">
    <text evidence="1">The sequence shown here is derived from an EMBL/GenBank/DDBJ whole genome shotgun (WGS) entry which is preliminary data.</text>
</comment>
<dbReference type="InParanoid" id="A0A2R5GGX2"/>
<protein>
    <submittedName>
        <fullName evidence="1">Uncharacterized protein</fullName>
    </submittedName>
</protein>
<name>A0A2R5GGX2_9STRA</name>
<proteinExistence type="predicted"/>
<dbReference type="AlphaFoldDB" id="A0A2R5GGX2"/>
<sequence length="353" mass="39703">MFPLGGNTKGLFGQDPGQNTVVIQCRHDWDQVTRRLNMRRRVDTGMKDAGNYVLYNERASLDPATVRVDPGDFVFQFGSNKHSGHILDNAIPVVSNLNGAYVKRDRFHASEIDNDTGKVKEDAVIARVTDDIRFIGFALGSTDPANEDEGSRKAQITTRVQGTMEIYNNGESKFCPGDIVLWKVPNSDDLKKMARRYGRSTQKVTPVLMPLRHASGDFDLAGKFLNMVHKDFDDPNITQAPKEEAVENIGSKFSLALLKLMLRLHVDPKVPDADADKQVEEAMQYLFSDEKDDYTNPIHGLYTSLKGKRTQKYIDEFVSTVFDVHERIRNRTVGVSLQYAKPGQKFTCLLGQN</sequence>
<dbReference type="Proteomes" id="UP000241890">
    <property type="component" value="Unassembled WGS sequence"/>
</dbReference>
<reference evidence="1 2" key="1">
    <citation type="submission" date="2017-12" db="EMBL/GenBank/DDBJ databases">
        <title>Sequencing, de novo assembly and annotation of complete genome of a new Thraustochytrid species, strain FCC1311.</title>
        <authorList>
            <person name="Sedici K."/>
            <person name="Godart F."/>
            <person name="Aiese Cigliano R."/>
            <person name="Sanseverino W."/>
            <person name="Barakat M."/>
            <person name="Ortet P."/>
            <person name="Marechal E."/>
            <person name="Cagnac O."/>
            <person name="Amato A."/>
        </authorList>
    </citation>
    <scope>NUCLEOTIDE SEQUENCE [LARGE SCALE GENOMIC DNA]</scope>
</reference>